<accession>F0SRI3</accession>
<evidence type="ECO:0008006" key="3">
    <source>
        <dbReference type="Google" id="ProtNLM"/>
    </source>
</evidence>
<proteinExistence type="predicted"/>
<evidence type="ECO:0000313" key="2">
    <source>
        <dbReference type="Proteomes" id="UP000006860"/>
    </source>
</evidence>
<dbReference type="HOGENOM" id="CLU_113730_1_2_0"/>
<gene>
    <name evidence="1" type="ordered locus">Plabr_0417</name>
</gene>
<organism evidence="1 2">
    <name type="scientific">Rubinisphaera brasiliensis (strain ATCC 49424 / DSM 5305 / JCM 21570 / IAM 15109 / NBRC 103401 / IFAM 1448)</name>
    <name type="common">Planctomyces brasiliensis</name>
    <dbReference type="NCBI Taxonomy" id="756272"/>
    <lineage>
        <taxon>Bacteria</taxon>
        <taxon>Pseudomonadati</taxon>
        <taxon>Planctomycetota</taxon>
        <taxon>Planctomycetia</taxon>
        <taxon>Planctomycetales</taxon>
        <taxon>Planctomycetaceae</taxon>
        <taxon>Rubinisphaera</taxon>
    </lineage>
</organism>
<dbReference type="KEGG" id="pbs:Plabr_0417"/>
<sequence length="135" mass="14284">MRVYLGRIILGLLLLAGCSDDRVAVYPTSGTVTFGDGEPVRNGVIEFESIEHGTTATGRINEDGTFTLGTYSADDGAAAGSHRVIAIQVIINDGLVKHHKDHGRAVPPRYASYETSGLTAEVKAADENSIAVQLD</sequence>
<dbReference type="Proteomes" id="UP000006860">
    <property type="component" value="Chromosome"/>
</dbReference>
<dbReference type="PROSITE" id="PS51257">
    <property type="entry name" value="PROKAR_LIPOPROTEIN"/>
    <property type="match status" value="1"/>
</dbReference>
<protein>
    <recommendedName>
        <fullName evidence="3">Carboxypeptidase regulatory-like domain-containing protein</fullName>
    </recommendedName>
</protein>
<reference evidence="2" key="1">
    <citation type="submission" date="2011-02" db="EMBL/GenBank/DDBJ databases">
        <title>The complete genome of Planctomyces brasiliensis DSM 5305.</title>
        <authorList>
            <person name="Lucas S."/>
            <person name="Copeland A."/>
            <person name="Lapidus A."/>
            <person name="Bruce D."/>
            <person name="Goodwin L."/>
            <person name="Pitluck S."/>
            <person name="Kyrpides N."/>
            <person name="Mavromatis K."/>
            <person name="Pagani I."/>
            <person name="Ivanova N."/>
            <person name="Ovchinnikova G."/>
            <person name="Lu M."/>
            <person name="Detter J.C."/>
            <person name="Han C."/>
            <person name="Land M."/>
            <person name="Hauser L."/>
            <person name="Markowitz V."/>
            <person name="Cheng J.-F."/>
            <person name="Hugenholtz P."/>
            <person name="Woyke T."/>
            <person name="Wu D."/>
            <person name="Tindall B."/>
            <person name="Pomrenke H.G."/>
            <person name="Brambilla E."/>
            <person name="Klenk H.-P."/>
            <person name="Eisen J.A."/>
        </authorList>
    </citation>
    <scope>NUCLEOTIDE SEQUENCE [LARGE SCALE GENOMIC DNA]</scope>
    <source>
        <strain evidence="2">ATCC 49424 / DSM 5305 / JCM 21570 / NBRC 103401 / IFAM 1448</strain>
    </source>
</reference>
<dbReference type="EMBL" id="CP002546">
    <property type="protein sequence ID" value="ADY58044.1"/>
    <property type="molecule type" value="Genomic_DNA"/>
</dbReference>
<dbReference type="RefSeq" id="WP_013626788.1">
    <property type="nucleotide sequence ID" value="NC_015174.1"/>
</dbReference>
<keyword evidence="2" id="KW-1185">Reference proteome</keyword>
<name>F0SRI3_RUBBR</name>
<dbReference type="AlphaFoldDB" id="F0SRI3"/>
<evidence type="ECO:0000313" key="1">
    <source>
        <dbReference type="EMBL" id="ADY58044.1"/>
    </source>
</evidence>